<evidence type="ECO:0000313" key="3">
    <source>
        <dbReference type="Proteomes" id="UP001500957"/>
    </source>
</evidence>
<gene>
    <name evidence="2" type="ORF">GCM10009547_17560</name>
</gene>
<protein>
    <submittedName>
        <fullName evidence="2">Uncharacterized protein</fullName>
    </submittedName>
</protein>
<organism evidence="2 3">
    <name type="scientific">Sporichthya brevicatena</name>
    <dbReference type="NCBI Taxonomy" id="171442"/>
    <lineage>
        <taxon>Bacteria</taxon>
        <taxon>Bacillati</taxon>
        <taxon>Actinomycetota</taxon>
        <taxon>Actinomycetes</taxon>
        <taxon>Sporichthyales</taxon>
        <taxon>Sporichthyaceae</taxon>
        <taxon>Sporichthya</taxon>
    </lineage>
</organism>
<feature type="compositionally biased region" description="Low complexity" evidence="1">
    <location>
        <begin position="73"/>
        <end position="95"/>
    </location>
</feature>
<sequence length="285" mass="29060">MNNDYDLIERLRTAGTATPPSRHTPDVVLAAGRKAHSRRSALRVSGAALSLAAVVVAGMQLTPSNSGPQLVTAAGDGASAPAAKPAPAVKPAPVSTSEFAPDADATNAAILQKAMGKDFAIAEDQAHGRVLPGTKSAAGLPGGYAGVVSLNTSVSNEAGLAAMCKPMVEKGATIDGCITRSLPDGREIQVSFSRWAPTAAHPQDTAGESVRVYFLQPNGLLTWADLTASTLADENTAASRAAVKTWLDSMVDRLGAAAANPGVEAQGFDGDHCTVTGDVWDCSTT</sequence>
<keyword evidence="3" id="KW-1185">Reference proteome</keyword>
<dbReference type="Proteomes" id="UP001500957">
    <property type="component" value="Unassembled WGS sequence"/>
</dbReference>
<comment type="caution">
    <text evidence="2">The sequence shown here is derived from an EMBL/GenBank/DDBJ whole genome shotgun (WGS) entry which is preliminary data.</text>
</comment>
<accession>A0ABN1GPV6</accession>
<evidence type="ECO:0000313" key="2">
    <source>
        <dbReference type="EMBL" id="GAA0616033.1"/>
    </source>
</evidence>
<dbReference type="RefSeq" id="WP_344603716.1">
    <property type="nucleotide sequence ID" value="NZ_BAAAHE010000013.1"/>
</dbReference>
<proteinExistence type="predicted"/>
<reference evidence="2 3" key="1">
    <citation type="journal article" date="2019" name="Int. J. Syst. Evol. Microbiol.">
        <title>The Global Catalogue of Microorganisms (GCM) 10K type strain sequencing project: providing services to taxonomists for standard genome sequencing and annotation.</title>
        <authorList>
            <consortium name="The Broad Institute Genomics Platform"/>
            <consortium name="The Broad Institute Genome Sequencing Center for Infectious Disease"/>
            <person name="Wu L."/>
            <person name="Ma J."/>
        </authorList>
    </citation>
    <scope>NUCLEOTIDE SEQUENCE [LARGE SCALE GENOMIC DNA]</scope>
    <source>
        <strain evidence="2 3">JCM 10671</strain>
    </source>
</reference>
<dbReference type="EMBL" id="BAAAHE010000013">
    <property type="protein sequence ID" value="GAA0616033.1"/>
    <property type="molecule type" value="Genomic_DNA"/>
</dbReference>
<feature type="region of interest" description="Disordered" evidence="1">
    <location>
        <begin position="68"/>
        <end position="100"/>
    </location>
</feature>
<name>A0ABN1GPV6_9ACTN</name>
<evidence type="ECO:0000256" key="1">
    <source>
        <dbReference type="SAM" id="MobiDB-lite"/>
    </source>
</evidence>